<name>A0ABV7K577_9HYPH</name>
<evidence type="ECO:0000259" key="3">
    <source>
        <dbReference type="Pfam" id="PF00296"/>
    </source>
</evidence>
<gene>
    <name evidence="4" type="ORF">ACFOHJ_04280</name>
</gene>
<dbReference type="PANTHER" id="PTHR30137:SF8">
    <property type="entry name" value="BLR5498 PROTEIN"/>
    <property type="match status" value="1"/>
</dbReference>
<dbReference type="SUPFAM" id="SSF51679">
    <property type="entry name" value="Bacterial luciferase-like"/>
    <property type="match status" value="1"/>
</dbReference>
<reference evidence="5" key="1">
    <citation type="journal article" date="2019" name="Int. J. Syst. Evol. Microbiol.">
        <title>The Global Catalogue of Microorganisms (GCM) 10K type strain sequencing project: providing services to taxonomists for standard genome sequencing and annotation.</title>
        <authorList>
            <consortium name="The Broad Institute Genomics Platform"/>
            <consortium name="The Broad Institute Genome Sequencing Center for Infectious Disease"/>
            <person name="Wu L."/>
            <person name="Ma J."/>
        </authorList>
    </citation>
    <scope>NUCLEOTIDE SEQUENCE [LARGE SCALE GENOMIC DNA]</scope>
    <source>
        <strain evidence="5">KCTC 52165</strain>
    </source>
</reference>
<dbReference type="Pfam" id="PF00296">
    <property type="entry name" value="Bac_luciferase"/>
    <property type="match status" value="1"/>
</dbReference>
<accession>A0ABV7K577</accession>
<dbReference type="InterPro" id="IPR011251">
    <property type="entry name" value="Luciferase-like_dom"/>
</dbReference>
<dbReference type="InterPro" id="IPR036661">
    <property type="entry name" value="Luciferase-like_sf"/>
</dbReference>
<keyword evidence="1 4" id="KW-0560">Oxidoreductase</keyword>
<comment type="caution">
    <text evidence="4">The sequence shown here is derived from an EMBL/GenBank/DDBJ whole genome shotgun (WGS) entry which is preliminary data.</text>
</comment>
<evidence type="ECO:0000256" key="1">
    <source>
        <dbReference type="ARBA" id="ARBA00023002"/>
    </source>
</evidence>
<organism evidence="4 5">
    <name type="scientific">Aquamicrobium soli</name>
    <dbReference type="NCBI Taxonomy" id="1811518"/>
    <lineage>
        <taxon>Bacteria</taxon>
        <taxon>Pseudomonadati</taxon>
        <taxon>Pseudomonadota</taxon>
        <taxon>Alphaproteobacteria</taxon>
        <taxon>Hyphomicrobiales</taxon>
        <taxon>Phyllobacteriaceae</taxon>
        <taxon>Aquamicrobium</taxon>
    </lineage>
</organism>
<dbReference type="Proteomes" id="UP001595583">
    <property type="component" value="Unassembled WGS sequence"/>
</dbReference>
<dbReference type="RefSeq" id="WP_378218870.1">
    <property type="nucleotide sequence ID" value="NZ_JBHRTK010000004.1"/>
</dbReference>
<dbReference type="EMBL" id="JBHRTK010000004">
    <property type="protein sequence ID" value="MFC3205419.1"/>
    <property type="molecule type" value="Genomic_DNA"/>
</dbReference>
<evidence type="ECO:0000313" key="4">
    <source>
        <dbReference type="EMBL" id="MFC3205419.1"/>
    </source>
</evidence>
<dbReference type="Gene3D" id="3.20.20.30">
    <property type="entry name" value="Luciferase-like domain"/>
    <property type="match status" value="1"/>
</dbReference>
<proteinExistence type="predicted"/>
<dbReference type="PANTHER" id="PTHR30137">
    <property type="entry name" value="LUCIFERASE-LIKE MONOOXYGENASE"/>
    <property type="match status" value="1"/>
</dbReference>
<feature type="domain" description="Luciferase-like" evidence="3">
    <location>
        <begin position="1"/>
        <end position="310"/>
    </location>
</feature>
<dbReference type="GO" id="GO:0016491">
    <property type="term" value="F:oxidoreductase activity"/>
    <property type="evidence" value="ECO:0007669"/>
    <property type="project" value="UniProtKB-KW"/>
</dbReference>
<evidence type="ECO:0000256" key="2">
    <source>
        <dbReference type="ARBA" id="ARBA00023033"/>
    </source>
</evidence>
<keyword evidence="2" id="KW-0503">Monooxygenase</keyword>
<keyword evidence="5" id="KW-1185">Reference proteome</keyword>
<dbReference type="EC" id="1.-.-.-" evidence="4"/>
<dbReference type="InterPro" id="IPR050766">
    <property type="entry name" value="Bact_Lucif_Oxidored"/>
</dbReference>
<protein>
    <submittedName>
        <fullName evidence="4">LLM class flavin-dependent oxidoreductase</fullName>
        <ecNumber evidence="4">1.-.-.-</ecNumber>
    </submittedName>
</protein>
<sequence length="342" mass="38185">MDFGAFILFQRLDESVGTKDVYKHSLDLVCRAEELGFSTAWFPEHHLIHYVSCPSPLMMTVAAAARTSKIRLGTAIAVAPYYHPIRLAGEIAQADTLTGGRLEIGIGRGAVNYEFARFGVDSKLASARFFESASVVKRFLSEEEVEHQGEFWNFPASTTVPRPAQTPFPRMWVAARSIDTIRWSISNGFNVMTNVGWGEPFTVIEQVAQQVNAAIREINPPVRPKFGVSRVCFVAETDALAREAMRAAQVSSRIFSRLFRDQVEVRNGFPVPEPLEGEASAEHLSETLIVGSPATCIEKLKRYKEIGVDHFMMFVFGPDQASMKRSMELFGTEVMPYFSDTK</sequence>
<evidence type="ECO:0000313" key="5">
    <source>
        <dbReference type="Proteomes" id="UP001595583"/>
    </source>
</evidence>